<dbReference type="Gene3D" id="6.10.140.2220">
    <property type="match status" value="1"/>
</dbReference>
<evidence type="ECO:0000256" key="2">
    <source>
        <dbReference type="ARBA" id="ARBA00022771"/>
    </source>
</evidence>
<dbReference type="AlphaFoldDB" id="A0A437A109"/>
<keyword evidence="1" id="KW-0479">Metal-binding</keyword>
<accession>A0A437A109</accession>
<evidence type="ECO:0000256" key="3">
    <source>
        <dbReference type="ARBA" id="ARBA00022833"/>
    </source>
</evidence>
<dbReference type="GO" id="GO:0008270">
    <property type="term" value="F:zinc ion binding"/>
    <property type="evidence" value="ECO:0007669"/>
    <property type="project" value="UniProtKB-KW"/>
</dbReference>
<keyword evidence="6" id="KW-1185">Reference proteome</keyword>
<evidence type="ECO:0000313" key="6">
    <source>
        <dbReference type="Proteomes" id="UP000283090"/>
    </source>
</evidence>
<feature type="domain" description="MYND-type" evidence="4">
    <location>
        <begin position="9"/>
        <end position="43"/>
    </location>
</feature>
<evidence type="ECO:0000256" key="1">
    <source>
        <dbReference type="ARBA" id="ARBA00022723"/>
    </source>
</evidence>
<dbReference type="SUPFAM" id="SSF144232">
    <property type="entry name" value="HIT/MYND zinc finger-like"/>
    <property type="match status" value="1"/>
</dbReference>
<comment type="caution">
    <text evidence="5">The sequence shown here is derived from an EMBL/GenBank/DDBJ whole genome shotgun (WGS) entry which is preliminary data.</text>
</comment>
<dbReference type="GeneID" id="93588686"/>
<dbReference type="VEuPathDB" id="FungiDB:DFL_006375"/>
<dbReference type="Pfam" id="PF01753">
    <property type="entry name" value="zf-MYND"/>
    <property type="match status" value="1"/>
</dbReference>
<name>A0A437A109_ARTFL</name>
<dbReference type="RefSeq" id="XP_067490180.1">
    <property type="nucleotide sequence ID" value="XM_067635785.1"/>
</dbReference>
<gene>
    <name evidence="5" type="ORF">DFL_006375</name>
</gene>
<reference evidence="5 6" key="1">
    <citation type="submission" date="2019-01" db="EMBL/GenBank/DDBJ databases">
        <title>Intercellular communication is required for trap formation in the nematode-trapping fungus Duddingtonia flagrans.</title>
        <authorList>
            <person name="Youssar L."/>
            <person name="Wernet V."/>
            <person name="Hensel N."/>
            <person name="Hildebrandt H.-G."/>
            <person name="Fischer R."/>
        </authorList>
    </citation>
    <scope>NUCLEOTIDE SEQUENCE [LARGE SCALE GENOMIC DNA]</scope>
    <source>
        <strain evidence="5 6">CBS H-5679</strain>
    </source>
</reference>
<protein>
    <recommendedName>
        <fullName evidence="4">MYND-type domain-containing protein</fullName>
    </recommendedName>
</protein>
<evidence type="ECO:0000259" key="4">
    <source>
        <dbReference type="Pfam" id="PF01753"/>
    </source>
</evidence>
<proteinExistence type="predicted"/>
<organism evidence="5 6">
    <name type="scientific">Arthrobotrys flagrans</name>
    <name type="common">Nematode-trapping fungus</name>
    <name type="synonym">Trichothecium flagrans</name>
    <dbReference type="NCBI Taxonomy" id="97331"/>
    <lineage>
        <taxon>Eukaryota</taxon>
        <taxon>Fungi</taxon>
        <taxon>Dikarya</taxon>
        <taxon>Ascomycota</taxon>
        <taxon>Pezizomycotina</taxon>
        <taxon>Orbiliomycetes</taxon>
        <taxon>Orbiliales</taxon>
        <taxon>Orbiliaceae</taxon>
        <taxon>Arthrobotrys</taxon>
    </lineage>
</organism>
<dbReference type="Proteomes" id="UP000283090">
    <property type="component" value="Unassembled WGS sequence"/>
</dbReference>
<dbReference type="EMBL" id="SAEB01000007">
    <property type="protein sequence ID" value="RVD84636.1"/>
    <property type="molecule type" value="Genomic_DNA"/>
</dbReference>
<evidence type="ECO:0000313" key="5">
    <source>
        <dbReference type="EMBL" id="RVD84636.1"/>
    </source>
</evidence>
<keyword evidence="2" id="KW-0863">Zinc-finger</keyword>
<sequence length="188" mass="21578">MSSPSFHICHSPKSLFLCPLCSSIEYCSNFHQSDDTDRHFQKCQRIQHALNAISRTEAQILTIRLVPPPAKFDGHEINKDKEKAYKFDTTGLVVSYDEDGNPENIKPSDDIYTKLPFEIFHVINGNFDSKILEHIELHYGDEGVNIYSGNYDYGRGGGYDNNINDAYDPFKHRIHMINLYKPLDASIY</sequence>
<dbReference type="InterPro" id="IPR002893">
    <property type="entry name" value="Znf_MYND"/>
</dbReference>
<keyword evidence="3" id="KW-0862">Zinc</keyword>